<dbReference type="InterPro" id="IPR009057">
    <property type="entry name" value="Homeodomain-like_sf"/>
</dbReference>
<feature type="DNA-binding region" description="H-T-H motif" evidence="3">
    <location>
        <begin position="30"/>
        <end position="49"/>
    </location>
</feature>
<dbReference type="PANTHER" id="PTHR43479">
    <property type="entry name" value="ACREF/ENVCD OPERON REPRESSOR-RELATED"/>
    <property type="match status" value="1"/>
</dbReference>
<dbReference type="PROSITE" id="PS50977">
    <property type="entry name" value="HTH_TETR_2"/>
    <property type="match status" value="1"/>
</dbReference>
<dbReference type="SUPFAM" id="SSF48498">
    <property type="entry name" value="Tetracyclin repressor-like, C-terminal domain"/>
    <property type="match status" value="1"/>
</dbReference>
<gene>
    <name evidence="5" type="ORF">CN497_18385</name>
</gene>
<name>A0A2B0AET0_PRIMG</name>
<comment type="caution">
    <text evidence="5">The sequence shown here is derived from an EMBL/GenBank/DDBJ whole genome shotgun (WGS) entry which is preliminary data.</text>
</comment>
<protein>
    <submittedName>
        <fullName evidence="5">TetR/AcrR family transcriptional regulator</fullName>
    </submittedName>
</protein>
<organism evidence="5 6">
    <name type="scientific">Priestia megaterium</name>
    <name type="common">Bacillus megaterium</name>
    <dbReference type="NCBI Taxonomy" id="1404"/>
    <lineage>
        <taxon>Bacteria</taxon>
        <taxon>Bacillati</taxon>
        <taxon>Bacillota</taxon>
        <taxon>Bacilli</taxon>
        <taxon>Bacillales</taxon>
        <taxon>Bacillaceae</taxon>
        <taxon>Priestia</taxon>
    </lineage>
</organism>
<dbReference type="SUPFAM" id="SSF46689">
    <property type="entry name" value="Homeodomain-like"/>
    <property type="match status" value="1"/>
</dbReference>
<dbReference type="RefSeq" id="WP_013056347.1">
    <property type="nucleotide sequence ID" value="NZ_CATKPS010000011.1"/>
</dbReference>
<proteinExistence type="predicted"/>
<evidence type="ECO:0000313" key="6">
    <source>
        <dbReference type="Proteomes" id="UP000220341"/>
    </source>
</evidence>
<dbReference type="Pfam" id="PF00440">
    <property type="entry name" value="TetR_N"/>
    <property type="match status" value="1"/>
</dbReference>
<dbReference type="InterPro" id="IPR050624">
    <property type="entry name" value="HTH-type_Tx_Regulator"/>
</dbReference>
<keyword evidence="1" id="KW-0678">Repressor</keyword>
<evidence type="ECO:0000256" key="2">
    <source>
        <dbReference type="ARBA" id="ARBA00023125"/>
    </source>
</evidence>
<dbReference type="PANTHER" id="PTHR43479:SF11">
    <property type="entry name" value="ACREF_ENVCD OPERON REPRESSOR-RELATED"/>
    <property type="match status" value="1"/>
</dbReference>
<dbReference type="InterPro" id="IPR036271">
    <property type="entry name" value="Tet_transcr_reg_TetR-rel_C_sf"/>
</dbReference>
<feature type="domain" description="HTH tetR-type" evidence="4">
    <location>
        <begin position="7"/>
        <end position="67"/>
    </location>
</feature>
<accession>A0A2B0AET0</accession>
<dbReference type="PRINTS" id="PR00455">
    <property type="entry name" value="HTHTETR"/>
</dbReference>
<dbReference type="InterPro" id="IPR001647">
    <property type="entry name" value="HTH_TetR"/>
</dbReference>
<dbReference type="EMBL" id="NTYW01000020">
    <property type="protein sequence ID" value="PES35758.1"/>
    <property type="molecule type" value="Genomic_DNA"/>
</dbReference>
<keyword evidence="2 3" id="KW-0238">DNA-binding</keyword>
<sequence length="194" mass="22692">MINMKKDETKKKITKATIELLKEKGYKGTTTREIAEQAGVNELTVFRHFGNKEGIIQAIVKTTSFSLEIFDKSIEWELEKDLTNFGYLLLKDFDNNRDMISIALKDPLIFSQAHEEILKKINDTKEILKEYFEEMQKKGYIKELDCCTQAEIFLSTYWGYFMYKLNFGDKALHADYQNMIKNSIKTFIKGISLH</sequence>
<evidence type="ECO:0000256" key="3">
    <source>
        <dbReference type="PROSITE-ProRule" id="PRU00335"/>
    </source>
</evidence>
<dbReference type="GO" id="GO:0003677">
    <property type="term" value="F:DNA binding"/>
    <property type="evidence" value="ECO:0007669"/>
    <property type="project" value="UniProtKB-UniRule"/>
</dbReference>
<dbReference type="Gene3D" id="1.10.10.60">
    <property type="entry name" value="Homeodomain-like"/>
    <property type="match status" value="1"/>
</dbReference>
<dbReference type="Gene3D" id="1.10.357.10">
    <property type="entry name" value="Tetracycline Repressor, domain 2"/>
    <property type="match status" value="1"/>
</dbReference>
<dbReference type="AlphaFoldDB" id="A0A2B0AET0"/>
<reference evidence="5 6" key="1">
    <citation type="submission" date="2017-09" db="EMBL/GenBank/DDBJ databases">
        <title>Large-scale bioinformatics analysis of Bacillus genomes uncovers conserved roles of natural products in bacterial physiology.</title>
        <authorList>
            <consortium name="Agbiome Team Llc"/>
            <person name="Bleich R.M."/>
            <person name="Kirk G.J."/>
            <person name="Santa Maria K.C."/>
            <person name="Allen S.E."/>
            <person name="Farag S."/>
            <person name="Shank E.A."/>
            <person name="Bowers A."/>
        </authorList>
    </citation>
    <scope>NUCLEOTIDE SEQUENCE [LARGE SCALE GENOMIC DNA]</scope>
    <source>
        <strain evidence="5 6">AFS003013</strain>
    </source>
</reference>
<evidence type="ECO:0000256" key="1">
    <source>
        <dbReference type="ARBA" id="ARBA00022491"/>
    </source>
</evidence>
<evidence type="ECO:0000313" key="5">
    <source>
        <dbReference type="EMBL" id="PES35758.1"/>
    </source>
</evidence>
<evidence type="ECO:0000259" key="4">
    <source>
        <dbReference type="PROSITE" id="PS50977"/>
    </source>
</evidence>
<dbReference type="Proteomes" id="UP000220341">
    <property type="component" value="Unassembled WGS sequence"/>
</dbReference>